<name>A0ABR8MZW7_9BACL</name>
<evidence type="ECO:0000313" key="4">
    <source>
        <dbReference type="EMBL" id="MBD3921500.1"/>
    </source>
</evidence>
<dbReference type="Pfam" id="PF03816">
    <property type="entry name" value="LytR_cpsA_psr"/>
    <property type="match status" value="1"/>
</dbReference>
<keyword evidence="5" id="KW-1185">Reference proteome</keyword>
<dbReference type="EMBL" id="JACXZA010000006">
    <property type="protein sequence ID" value="MBD3921500.1"/>
    <property type="molecule type" value="Genomic_DNA"/>
</dbReference>
<evidence type="ECO:0000259" key="3">
    <source>
        <dbReference type="Pfam" id="PF03816"/>
    </source>
</evidence>
<dbReference type="NCBIfam" id="TIGR00350">
    <property type="entry name" value="lytR_cpsA_psr"/>
    <property type="match status" value="1"/>
</dbReference>
<sequence>MSRKWKKIIIWTASSITLIILGVVSYVIYVAVQIEHTATKIYEEPTRPVYVSKDPEATPLPTKPVSIKDKDAFTVLMLGVDQRTNDPGRSDTIVVMSVNPSKNSVLMFNIPRDTRTEIIGHGTTDKINHAYAFGGVDMSLQTIENFLDYRIDYYVKVNMENFKTFIDLIGGVEVNNPFAFDYEGHSFAQGPLELDGTLALSYSRMRYDDPRGDFGRNTRQRDILQSVMHHAVNIQNVTKIQSILDEVGNGVKTNITFDEMKTFATDYRSVIDHVDTVEIKGTGKIINKIWYDIVTPEEQTRIHNLLKEHQQAK</sequence>
<dbReference type="Proteomes" id="UP000609346">
    <property type="component" value="Unassembled WGS sequence"/>
</dbReference>
<evidence type="ECO:0000256" key="2">
    <source>
        <dbReference type="SAM" id="Phobius"/>
    </source>
</evidence>
<protein>
    <submittedName>
        <fullName evidence="4">LCP family protein</fullName>
    </submittedName>
</protein>
<accession>A0ABR8MZW7</accession>
<comment type="similarity">
    <text evidence="1">Belongs to the LytR/CpsA/Psr (LCP) family.</text>
</comment>
<keyword evidence="2" id="KW-0472">Membrane</keyword>
<dbReference type="InterPro" id="IPR004474">
    <property type="entry name" value="LytR_CpsA_psr"/>
</dbReference>
<keyword evidence="2" id="KW-0812">Transmembrane</keyword>
<comment type="caution">
    <text evidence="4">The sequence shown here is derived from an EMBL/GenBank/DDBJ whole genome shotgun (WGS) entry which is preliminary data.</text>
</comment>
<organism evidence="4 5">
    <name type="scientific">Paenibacillus terricola</name>
    <dbReference type="NCBI Taxonomy" id="2763503"/>
    <lineage>
        <taxon>Bacteria</taxon>
        <taxon>Bacillati</taxon>
        <taxon>Bacillota</taxon>
        <taxon>Bacilli</taxon>
        <taxon>Bacillales</taxon>
        <taxon>Paenibacillaceae</taxon>
        <taxon>Paenibacillus</taxon>
    </lineage>
</organism>
<feature type="domain" description="Cell envelope-related transcriptional attenuator" evidence="3">
    <location>
        <begin position="89"/>
        <end position="231"/>
    </location>
</feature>
<dbReference type="PANTHER" id="PTHR33392:SF6">
    <property type="entry name" value="POLYISOPRENYL-TEICHOIC ACID--PEPTIDOGLYCAN TEICHOIC ACID TRANSFERASE TAGU"/>
    <property type="match status" value="1"/>
</dbReference>
<reference evidence="4 5" key="1">
    <citation type="submission" date="2020-09" db="EMBL/GenBank/DDBJ databases">
        <title>Paenibacillus sp. strain PR3 16S rRNA gene Genome sequencing and assembly.</title>
        <authorList>
            <person name="Kim J."/>
        </authorList>
    </citation>
    <scope>NUCLEOTIDE SEQUENCE [LARGE SCALE GENOMIC DNA]</scope>
    <source>
        <strain evidence="4 5">PR3</strain>
    </source>
</reference>
<proteinExistence type="inferred from homology"/>
<keyword evidence="2" id="KW-1133">Transmembrane helix</keyword>
<dbReference type="Gene3D" id="3.40.630.190">
    <property type="entry name" value="LCP protein"/>
    <property type="match status" value="1"/>
</dbReference>
<evidence type="ECO:0000256" key="1">
    <source>
        <dbReference type="ARBA" id="ARBA00006068"/>
    </source>
</evidence>
<dbReference type="InterPro" id="IPR050922">
    <property type="entry name" value="LytR/CpsA/Psr_CW_biosynth"/>
</dbReference>
<evidence type="ECO:0000313" key="5">
    <source>
        <dbReference type="Proteomes" id="UP000609346"/>
    </source>
</evidence>
<dbReference type="PANTHER" id="PTHR33392">
    <property type="entry name" value="POLYISOPRENYL-TEICHOIC ACID--PEPTIDOGLYCAN TEICHOIC ACID TRANSFERASE TAGU"/>
    <property type="match status" value="1"/>
</dbReference>
<feature type="transmembrane region" description="Helical" evidence="2">
    <location>
        <begin position="9"/>
        <end position="32"/>
    </location>
</feature>
<gene>
    <name evidence="4" type="ORF">H8B09_22220</name>
</gene>